<dbReference type="Proteomes" id="UP001499909">
    <property type="component" value="Unassembled WGS sequence"/>
</dbReference>
<keyword evidence="3" id="KW-1185">Reference proteome</keyword>
<reference evidence="3" key="1">
    <citation type="journal article" date="2019" name="Int. J. Syst. Evol. Microbiol.">
        <title>The Global Catalogue of Microorganisms (GCM) 10K type strain sequencing project: providing services to taxonomists for standard genome sequencing and annotation.</title>
        <authorList>
            <consortium name="The Broad Institute Genomics Platform"/>
            <consortium name="The Broad Institute Genome Sequencing Center for Infectious Disease"/>
            <person name="Wu L."/>
            <person name="Ma J."/>
        </authorList>
    </citation>
    <scope>NUCLEOTIDE SEQUENCE [LARGE SCALE GENOMIC DNA]</scope>
    <source>
        <strain evidence="3">JCM 17214</strain>
    </source>
</reference>
<protein>
    <submittedName>
        <fullName evidence="2">Uncharacterized protein</fullName>
    </submittedName>
</protein>
<sequence>MSMPTFSLCAFTTSLLVAAAGTTYAQSWQWAAAPAGTGSADIYATAPDGNGSTVVAGQFAGTITLGATTLTSAGKL</sequence>
<name>A0ABP7N0B8_9BACT</name>
<evidence type="ECO:0000256" key="1">
    <source>
        <dbReference type="SAM" id="SignalP"/>
    </source>
</evidence>
<dbReference type="EMBL" id="BAABDH010000033">
    <property type="protein sequence ID" value="GAA3933502.1"/>
    <property type="molecule type" value="Genomic_DNA"/>
</dbReference>
<evidence type="ECO:0000313" key="2">
    <source>
        <dbReference type="EMBL" id="GAA3933502.1"/>
    </source>
</evidence>
<proteinExistence type="predicted"/>
<keyword evidence="1" id="KW-0732">Signal</keyword>
<feature type="chain" id="PRO_5046382550" evidence="1">
    <location>
        <begin position="26"/>
        <end position="76"/>
    </location>
</feature>
<comment type="caution">
    <text evidence="2">The sequence shown here is derived from an EMBL/GenBank/DDBJ whole genome shotgun (WGS) entry which is preliminary data.</text>
</comment>
<organism evidence="2 3">
    <name type="scientific">Hymenobacter algoricola</name>
    <dbReference type="NCBI Taxonomy" id="486267"/>
    <lineage>
        <taxon>Bacteria</taxon>
        <taxon>Pseudomonadati</taxon>
        <taxon>Bacteroidota</taxon>
        <taxon>Cytophagia</taxon>
        <taxon>Cytophagales</taxon>
        <taxon>Hymenobacteraceae</taxon>
        <taxon>Hymenobacter</taxon>
    </lineage>
</organism>
<feature type="signal peptide" evidence="1">
    <location>
        <begin position="1"/>
        <end position="25"/>
    </location>
</feature>
<accession>A0ABP7N0B8</accession>
<gene>
    <name evidence="2" type="ORF">GCM10022406_17730</name>
</gene>
<evidence type="ECO:0000313" key="3">
    <source>
        <dbReference type="Proteomes" id="UP001499909"/>
    </source>
</evidence>